<dbReference type="Gene3D" id="3.60.21.10">
    <property type="match status" value="1"/>
</dbReference>
<accession>A0ABQ8PJG2</accession>
<dbReference type="PANTHER" id="PTHR22953">
    <property type="entry name" value="ACID PHOSPHATASE RELATED"/>
    <property type="match status" value="1"/>
</dbReference>
<dbReference type="PANTHER" id="PTHR22953:SF153">
    <property type="entry name" value="PURPLE ACID PHOSPHATASE"/>
    <property type="match status" value="1"/>
</dbReference>
<protein>
    <recommendedName>
        <fullName evidence="2">Calcineurin-like phosphoesterase domain-containing protein</fullName>
    </recommendedName>
</protein>
<evidence type="ECO:0000313" key="3">
    <source>
        <dbReference type="EMBL" id="KAJ1990335.1"/>
    </source>
</evidence>
<sequence length="443" mass="51522">MRVTAKRLVLFLGTFLFTALTITLMLYDLRVQTARSLVFDWLSQNNIHLCAFRKLPMVFEHGDRYYYIVWETTCAMSTPSLEWWTDLDSSAKEFRHIIEPWYKRIDGNHHRYSVILGPVESYFQVHYKIGNYRLSVKQYTINRHKINETVQILVMADNQNKASTFRSVLASSQRMYSRRRKTPDTIMHVGDTIQSINKLSDWQTHFFAPMEDSGGPQHTIPTIFVPGNHDHDKRRGPDNKNCYMDMYHGIYSTDGLSSSTAVNGSYHQFYHSVSLGNACIIVLDAECPSKDQSKFLIRELQSNAFKNARFRIVAVHIPPYVEFWDSYAWEHKGEKHWGEHVRLEYDTLFRQHGVDLVISGHQHNYQRSTIRRSENSTAMDTITYAIVGGAGGSLDLERVEDWKMYNVTYLGHHYVALDIDDSVLRWTAYNVAGSIVDQFSIFR</sequence>
<name>A0ABQ8PJG2_9FUNG</name>
<organism evidence="3 4">
    <name type="scientific">Coemansia umbellata</name>
    <dbReference type="NCBI Taxonomy" id="1424467"/>
    <lineage>
        <taxon>Eukaryota</taxon>
        <taxon>Fungi</taxon>
        <taxon>Fungi incertae sedis</taxon>
        <taxon>Zoopagomycota</taxon>
        <taxon>Kickxellomycotina</taxon>
        <taxon>Kickxellomycetes</taxon>
        <taxon>Kickxellales</taxon>
        <taxon>Kickxellaceae</taxon>
        <taxon>Coemansia</taxon>
    </lineage>
</organism>
<dbReference type="Proteomes" id="UP001151295">
    <property type="component" value="Unassembled WGS sequence"/>
</dbReference>
<evidence type="ECO:0000256" key="1">
    <source>
        <dbReference type="ARBA" id="ARBA00022729"/>
    </source>
</evidence>
<feature type="domain" description="Calcineurin-like phosphoesterase" evidence="2">
    <location>
        <begin position="152"/>
        <end position="365"/>
    </location>
</feature>
<reference evidence="3" key="1">
    <citation type="submission" date="2022-07" db="EMBL/GenBank/DDBJ databases">
        <title>Phylogenomic reconstructions and comparative analyses of Kickxellomycotina fungi.</title>
        <authorList>
            <person name="Reynolds N.K."/>
            <person name="Stajich J.E."/>
            <person name="Barry K."/>
            <person name="Grigoriev I.V."/>
            <person name="Crous P."/>
            <person name="Smith M.E."/>
        </authorList>
    </citation>
    <scope>NUCLEOTIDE SEQUENCE</scope>
    <source>
        <strain evidence="3">BCRC 34882</strain>
    </source>
</reference>
<dbReference type="Pfam" id="PF00149">
    <property type="entry name" value="Metallophos"/>
    <property type="match status" value="1"/>
</dbReference>
<dbReference type="SUPFAM" id="SSF56300">
    <property type="entry name" value="Metallo-dependent phosphatases"/>
    <property type="match status" value="1"/>
</dbReference>
<dbReference type="InterPro" id="IPR004843">
    <property type="entry name" value="Calcineurin-like_PHP"/>
</dbReference>
<keyword evidence="1" id="KW-0732">Signal</keyword>
<dbReference type="InterPro" id="IPR029052">
    <property type="entry name" value="Metallo-depent_PP-like"/>
</dbReference>
<dbReference type="InterPro" id="IPR039331">
    <property type="entry name" value="PAPs-like"/>
</dbReference>
<dbReference type="EMBL" id="JANBQD010000052">
    <property type="protein sequence ID" value="KAJ1990335.1"/>
    <property type="molecule type" value="Genomic_DNA"/>
</dbReference>
<evidence type="ECO:0000259" key="2">
    <source>
        <dbReference type="Pfam" id="PF00149"/>
    </source>
</evidence>
<evidence type="ECO:0000313" key="4">
    <source>
        <dbReference type="Proteomes" id="UP001151295"/>
    </source>
</evidence>
<comment type="caution">
    <text evidence="3">The sequence shown here is derived from an EMBL/GenBank/DDBJ whole genome shotgun (WGS) entry which is preliminary data.</text>
</comment>
<keyword evidence="4" id="KW-1185">Reference proteome</keyword>
<proteinExistence type="predicted"/>
<gene>
    <name evidence="3" type="ORF">EDC05_004099</name>
</gene>